<gene>
    <name evidence="2" type="ORF">D9619_002720</name>
</gene>
<evidence type="ECO:0008006" key="4">
    <source>
        <dbReference type="Google" id="ProtNLM"/>
    </source>
</evidence>
<dbReference type="Proteomes" id="UP000567179">
    <property type="component" value="Unassembled WGS sequence"/>
</dbReference>
<dbReference type="SUPFAM" id="SSF53335">
    <property type="entry name" value="S-adenosyl-L-methionine-dependent methyltransferases"/>
    <property type="match status" value="1"/>
</dbReference>
<dbReference type="Gene3D" id="3.40.50.150">
    <property type="entry name" value="Vaccinia Virus protein VP39"/>
    <property type="match status" value="1"/>
</dbReference>
<proteinExistence type="predicted"/>
<accession>A0A8H5AWS5</accession>
<dbReference type="PANTHER" id="PTHR43591">
    <property type="entry name" value="METHYLTRANSFERASE"/>
    <property type="match status" value="1"/>
</dbReference>
<dbReference type="InterPro" id="IPR029063">
    <property type="entry name" value="SAM-dependent_MTases_sf"/>
</dbReference>
<organism evidence="2 3">
    <name type="scientific">Psilocybe cf. subviscida</name>
    <dbReference type="NCBI Taxonomy" id="2480587"/>
    <lineage>
        <taxon>Eukaryota</taxon>
        <taxon>Fungi</taxon>
        <taxon>Dikarya</taxon>
        <taxon>Basidiomycota</taxon>
        <taxon>Agaricomycotina</taxon>
        <taxon>Agaricomycetes</taxon>
        <taxon>Agaricomycetidae</taxon>
        <taxon>Agaricales</taxon>
        <taxon>Agaricineae</taxon>
        <taxon>Strophariaceae</taxon>
        <taxon>Psilocybe</taxon>
    </lineage>
</organism>
<reference evidence="2 3" key="1">
    <citation type="journal article" date="2020" name="ISME J.">
        <title>Uncovering the hidden diversity of litter-decomposition mechanisms in mushroom-forming fungi.</title>
        <authorList>
            <person name="Floudas D."/>
            <person name="Bentzer J."/>
            <person name="Ahren D."/>
            <person name="Johansson T."/>
            <person name="Persson P."/>
            <person name="Tunlid A."/>
        </authorList>
    </citation>
    <scope>NUCLEOTIDE SEQUENCE [LARGE SCALE GENOMIC DNA]</scope>
    <source>
        <strain evidence="2 3">CBS 101986</strain>
    </source>
</reference>
<dbReference type="EMBL" id="JAACJJ010000056">
    <property type="protein sequence ID" value="KAF5312136.1"/>
    <property type="molecule type" value="Genomic_DNA"/>
</dbReference>
<dbReference type="Pfam" id="PF13489">
    <property type="entry name" value="Methyltransf_23"/>
    <property type="match status" value="1"/>
</dbReference>
<evidence type="ECO:0000313" key="3">
    <source>
        <dbReference type="Proteomes" id="UP000567179"/>
    </source>
</evidence>
<dbReference type="OrthoDB" id="2013972at2759"/>
<keyword evidence="3" id="KW-1185">Reference proteome</keyword>
<feature type="region of interest" description="Disordered" evidence="1">
    <location>
        <begin position="25"/>
        <end position="48"/>
    </location>
</feature>
<dbReference type="CDD" id="cd02440">
    <property type="entry name" value="AdoMet_MTases"/>
    <property type="match status" value="1"/>
</dbReference>
<sequence>MDFDSDTDTEYGSVAPTSIFGSTASAGDSMTSYEVDRSASPDSVRSMTSSQHAAAYRLEYGREINNHSDMYRLPADDEEMNRLSSQHGMFIDLMGGKYVPPMAEVMAEEEGETKAVLDLGCGSGSWIIDVARDFSHCDARAVDLIPMQPPDDVPNIRSEVDDINLGLEHFYGDFNVVHVRLISSGIRDYHLLVDQISRVLRPGGLLDIAEFDFHLYDGHHRRIQNDSQNLRAPWWAQWCTLMREAIQNIGGDTDAAAHLHEWILENPRFEDVVYREYWLPVVPPPIGENYPDALRRFEEKVRKDVTSFLSSGRPLLLGSGISEDVVDQMSAECMVELDERRYTQYTRLQCVYARKIRTPLNSSGVDPTDDISAA</sequence>
<comment type="caution">
    <text evidence="2">The sequence shown here is derived from an EMBL/GenBank/DDBJ whole genome shotgun (WGS) entry which is preliminary data.</text>
</comment>
<name>A0A8H5AWS5_9AGAR</name>
<evidence type="ECO:0000313" key="2">
    <source>
        <dbReference type="EMBL" id="KAF5312136.1"/>
    </source>
</evidence>
<dbReference type="AlphaFoldDB" id="A0A8H5AWS5"/>
<protein>
    <recommendedName>
        <fullName evidence="4">Methyltransferase domain-containing protein</fullName>
    </recommendedName>
</protein>
<evidence type="ECO:0000256" key="1">
    <source>
        <dbReference type="SAM" id="MobiDB-lite"/>
    </source>
</evidence>
<feature type="region of interest" description="Disordered" evidence="1">
    <location>
        <begin position="1"/>
        <end position="20"/>
    </location>
</feature>